<sequence>MPFLRFKGFPKETLKQLAPQIVTDFAKMAQVPEEKVKIELLQVEPIIQSPRSLEILMFPREKKVHDQLVAKLHQLLEEKGFSNTHIFFILLSPSLYYKNGQPLENLSSPPFLHSY</sequence>
<keyword evidence="2" id="KW-1185">Reference proteome</keyword>
<dbReference type="Gene3D" id="3.30.429.10">
    <property type="entry name" value="Macrophage Migration Inhibitory Factor"/>
    <property type="match status" value="1"/>
</dbReference>
<dbReference type="InterPro" id="IPR015017">
    <property type="entry name" value="DUF1904"/>
</dbReference>
<proteinExistence type="predicted"/>
<protein>
    <submittedName>
        <fullName evidence="1">DUF1904 family protein</fullName>
    </submittedName>
</protein>
<dbReference type="RefSeq" id="WP_181732508.1">
    <property type="nucleotide sequence ID" value="NZ_JACEIR010000008.1"/>
</dbReference>
<accession>A0A8I1DBX3</accession>
<organism evidence="1 2">
    <name type="scientific">Thermoactinomyces intermedius</name>
    <dbReference type="NCBI Taxonomy" id="2024"/>
    <lineage>
        <taxon>Bacteria</taxon>
        <taxon>Bacillati</taxon>
        <taxon>Bacillota</taxon>
        <taxon>Bacilli</taxon>
        <taxon>Bacillales</taxon>
        <taxon>Thermoactinomycetaceae</taxon>
        <taxon>Thermoactinomyces</taxon>
    </lineage>
</organism>
<evidence type="ECO:0000313" key="1">
    <source>
        <dbReference type="EMBL" id="MBH8594853.1"/>
    </source>
</evidence>
<dbReference type="SUPFAM" id="SSF55331">
    <property type="entry name" value="Tautomerase/MIF"/>
    <property type="match status" value="1"/>
</dbReference>
<dbReference type="EMBL" id="JAECVW010000002">
    <property type="protein sequence ID" value="MBH8594853.1"/>
    <property type="molecule type" value="Genomic_DNA"/>
</dbReference>
<evidence type="ECO:0000313" key="2">
    <source>
        <dbReference type="Proteomes" id="UP000633619"/>
    </source>
</evidence>
<dbReference type="InterPro" id="IPR014347">
    <property type="entry name" value="Tautomerase/MIF_sf"/>
</dbReference>
<gene>
    <name evidence="1" type="ORF">I8U20_05855</name>
</gene>
<dbReference type="Pfam" id="PF08921">
    <property type="entry name" value="DUF1904"/>
    <property type="match status" value="1"/>
</dbReference>
<reference evidence="1 2" key="1">
    <citation type="submission" date="2020-12" db="EMBL/GenBank/DDBJ databases">
        <title>WGS of Thermoactinomyces spp.</title>
        <authorList>
            <person name="Cheng K."/>
        </authorList>
    </citation>
    <scope>NUCLEOTIDE SEQUENCE [LARGE SCALE GENOMIC DNA]</scope>
    <source>
        <strain evidence="2">CICC 10671\DSM 43846</strain>
    </source>
</reference>
<comment type="caution">
    <text evidence="1">The sequence shown here is derived from an EMBL/GenBank/DDBJ whole genome shotgun (WGS) entry which is preliminary data.</text>
</comment>
<name>A0A8I1DBX3_THEIN</name>
<dbReference type="Proteomes" id="UP000633619">
    <property type="component" value="Unassembled WGS sequence"/>
</dbReference>
<dbReference type="AlphaFoldDB" id="A0A8I1DBX3"/>